<keyword evidence="1" id="KW-0004">4Fe-4S</keyword>
<dbReference type="InterPro" id="IPR051536">
    <property type="entry name" value="UDG_Type-4/5"/>
</dbReference>
<dbReference type="CDD" id="cd10030">
    <property type="entry name" value="UDG-F4_TTUDGA_SPO1dp_like"/>
    <property type="match status" value="1"/>
</dbReference>
<keyword evidence="3" id="KW-0227">DNA damage</keyword>
<keyword evidence="6" id="KW-0411">Iron-sulfur</keyword>
<evidence type="ECO:0000256" key="7">
    <source>
        <dbReference type="ARBA" id="ARBA00023204"/>
    </source>
</evidence>
<accession>A0ABU1ACG3</accession>
<protein>
    <submittedName>
        <fullName evidence="9">Uracil-DNA glycosylase</fullName>
        <ecNumber evidence="9">3.2.2.27</ecNumber>
    </submittedName>
</protein>
<dbReference type="PANTHER" id="PTHR33693">
    <property type="entry name" value="TYPE-5 URACIL-DNA GLYCOSYLASE"/>
    <property type="match status" value="1"/>
</dbReference>
<dbReference type="GO" id="GO:0004844">
    <property type="term" value="F:uracil DNA N-glycosylase activity"/>
    <property type="evidence" value="ECO:0007669"/>
    <property type="project" value="UniProtKB-EC"/>
</dbReference>
<dbReference type="Pfam" id="PF03167">
    <property type="entry name" value="UDG"/>
    <property type="match status" value="1"/>
</dbReference>
<dbReference type="Proteomes" id="UP001227831">
    <property type="component" value="Unassembled WGS sequence"/>
</dbReference>
<keyword evidence="4 9" id="KW-0378">Hydrolase</keyword>
<comment type="caution">
    <text evidence="9">The sequence shown here is derived from an EMBL/GenBank/DDBJ whole genome shotgun (WGS) entry which is preliminary data.</text>
</comment>
<keyword evidence="2" id="KW-0479">Metal-binding</keyword>
<organism evidence="9 10">
    <name type="scientific">Lactiplantibacillus brownii</name>
    <dbReference type="NCBI Taxonomy" id="3069269"/>
    <lineage>
        <taxon>Bacteria</taxon>
        <taxon>Bacillati</taxon>
        <taxon>Bacillota</taxon>
        <taxon>Bacilli</taxon>
        <taxon>Lactobacillales</taxon>
        <taxon>Lactobacillaceae</taxon>
        <taxon>Lactiplantibacillus</taxon>
    </lineage>
</organism>
<feature type="domain" description="Uracil-DNA glycosylase-like" evidence="8">
    <location>
        <begin position="28"/>
        <end position="199"/>
    </location>
</feature>
<dbReference type="SMART" id="SM00987">
    <property type="entry name" value="UreE_C"/>
    <property type="match status" value="1"/>
</dbReference>
<evidence type="ECO:0000259" key="8">
    <source>
        <dbReference type="SMART" id="SM00986"/>
    </source>
</evidence>
<dbReference type="SMART" id="SM00986">
    <property type="entry name" value="UDG"/>
    <property type="match status" value="1"/>
</dbReference>
<reference evidence="9 10" key="1">
    <citation type="journal article" date="2023" name="Int. J. Syst. Evol. Microbiol.">
        <title>Lactiplantibacillus brownii sp. nov., a novel psychrotolerant species isolated from sauerkraut.</title>
        <authorList>
            <person name="Heng Y.C."/>
            <person name="Silvaraju S."/>
            <person name="Lee J.K.Y."/>
            <person name="Kittelmann S."/>
        </authorList>
    </citation>
    <scope>NUCLEOTIDE SEQUENCE [LARGE SCALE GENOMIC DNA]</scope>
    <source>
        <strain evidence="9 10">WILCCON 0030</strain>
    </source>
</reference>
<evidence type="ECO:0000256" key="4">
    <source>
        <dbReference type="ARBA" id="ARBA00022801"/>
    </source>
</evidence>
<evidence type="ECO:0000313" key="10">
    <source>
        <dbReference type="Proteomes" id="UP001227831"/>
    </source>
</evidence>
<keyword evidence="7" id="KW-0234">DNA repair</keyword>
<dbReference type="InterPro" id="IPR005122">
    <property type="entry name" value="Uracil-DNA_glycosylase-like"/>
</dbReference>
<name>A0ABU1ACG3_9LACO</name>
<keyword evidence="5" id="KW-0408">Iron</keyword>
<dbReference type="RefSeq" id="WP_308704211.1">
    <property type="nucleotide sequence ID" value="NZ_AP027463.1"/>
</dbReference>
<evidence type="ECO:0000313" key="9">
    <source>
        <dbReference type="EMBL" id="MDQ7938536.1"/>
    </source>
</evidence>
<proteinExistence type="predicted"/>
<keyword evidence="9" id="KW-0326">Glycosidase</keyword>
<gene>
    <name evidence="9" type="ORF">RA086_13055</name>
</gene>
<evidence type="ECO:0000256" key="1">
    <source>
        <dbReference type="ARBA" id="ARBA00022485"/>
    </source>
</evidence>
<dbReference type="PANTHER" id="PTHR33693:SF1">
    <property type="entry name" value="TYPE-4 URACIL-DNA GLYCOSYLASE"/>
    <property type="match status" value="1"/>
</dbReference>
<dbReference type="EC" id="3.2.2.27" evidence="9"/>
<evidence type="ECO:0000256" key="5">
    <source>
        <dbReference type="ARBA" id="ARBA00023004"/>
    </source>
</evidence>
<evidence type="ECO:0000256" key="2">
    <source>
        <dbReference type="ARBA" id="ARBA00022723"/>
    </source>
</evidence>
<dbReference type="Gene3D" id="3.40.470.10">
    <property type="entry name" value="Uracil-DNA glycosylase-like domain"/>
    <property type="match status" value="1"/>
</dbReference>
<dbReference type="EMBL" id="JAVCWF010000001">
    <property type="protein sequence ID" value="MDQ7938536.1"/>
    <property type="molecule type" value="Genomic_DNA"/>
</dbReference>
<dbReference type="InterPro" id="IPR036895">
    <property type="entry name" value="Uracil-DNA_glycosylase-like_sf"/>
</dbReference>
<evidence type="ECO:0000256" key="3">
    <source>
        <dbReference type="ARBA" id="ARBA00022763"/>
    </source>
</evidence>
<evidence type="ECO:0000256" key="6">
    <source>
        <dbReference type="ARBA" id="ARBA00023014"/>
    </source>
</evidence>
<dbReference type="SUPFAM" id="SSF52141">
    <property type="entry name" value="Uracil-DNA glycosylase-like"/>
    <property type="match status" value="1"/>
</dbReference>
<keyword evidence="10" id="KW-1185">Reference proteome</keyword>
<sequence>MATLLTAAQQAQGRALLKQFDQLAGFVPGEGALDPVIVMVSEAPGKVEAEVGHPFQGPAGTELDRWLAKLGLTRDQVYLTGAVRSRPYKLGATGRKSDRRPTRAEVIASAPLLDSELAQLTGHVLVPLGNTGLQRLLGPKVKISAVHGQLLKSPIRRWSTVTQKFDWSATVYPIFPLYHPSYSRRFKRILPTVDADLVALKHYLAENHDK</sequence>